<keyword evidence="2" id="KW-1185">Reference proteome</keyword>
<accession>A0A158JLE7</accession>
<sequence length="86" mass="10183">MRLIEPDEHEHFLATLQRIGLERDDFDLQETDTTDPRTDECLGLQGYVTVARRSMRVVREYVLGDESDWLEHFRKDLEAGIFDRSK</sequence>
<organism evidence="1 2">
    <name type="scientific">Caballeronia humi</name>
    <dbReference type="NCBI Taxonomy" id="326474"/>
    <lineage>
        <taxon>Bacteria</taxon>
        <taxon>Pseudomonadati</taxon>
        <taxon>Pseudomonadota</taxon>
        <taxon>Betaproteobacteria</taxon>
        <taxon>Burkholderiales</taxon>
        <taxon>Burkholderiaceae</taxon>
        <taxon>Caballeronia</taxon>
    </lineage>
</organism>
<dbReference type="OrthoDB" id="8777817at2"/>
<dbReference type="EMBL" id="FCNW02000131">
    <property type="protein sequence ID" value="SAL69259.1"/>
    <property type="molecule type" value="Genomic_DNA"/>
</dbReference>
<protein>
    <recommendedName>
        <fullName evidence="3">Transcriptional regulator</fullName>
    </recommendedName>
</protein>
<evidence type="ECO:0000313" key="1">
    <source>
        <dbReference type="EMBL" id="SAL69259.1"/>
    </source>
</evidence>
<dbReference type="RefSeq" id="WP_087671196.1">
    <property type="nucleotide sequence ID" value="NZ_FCNW02000131.1"/>
</dbReference>
<evidence type="ECO:0000313" key="2">
    <source>
        <dbReference type="Proteomes" id="UP000054977"/>
    </source>
</evidence>
<reference evidence="1" key="1">
    <citation type="submission" date="2016-01" db="EMBL/GenBank/DDBJ databases">
        <authorList>
            <person name="Peeters C."/>
        </authorList>
    </citation>
    <scope>NUCLEOTIDE SEQUENCE [LARGE SCALE GENOMIC DNA]</scope>
    <source>
        <strain evidence="1">LMG 22934</strain>
    </source>
</reference>
<evidence type="ECO:0008006" key="3">
    <source>
        <dbReference type="Google" id="ProtNLM"/>
    </source>
</evidence>
<name>A0A158JLE7_9BURK</name>
<gene>
    <name evidence="1" type="ORF">AWB65_06810</name>
</gene>
<dbReference type="AlphaFoldDB" id="A0A158JLE7"/>
<proteinExistence type="predicted"/>
<dbReference type="Proteomes" id="UP000054977">
    <property type="component" value="Unassembled WGS sequence"/>
</dbReference>
<comment type="caution">
    <text evidence="1">The sequence shown here is derived from an EMBL/GenBank/DDBJ whole genome shotgun (WGS) entry which is preliminary data.</text>
</comment>